<dbReference type="OrthoDB" id="4502894at2759"/>
<keyword evidence="4" id="KW-1185">Reference proteome</keyword>
<evidence type="ECO:0000313" key="3">
    <source>
        <dbReference type="EMBL" id="TKA79999.1"/>
    </source>
</evidence>
<sequence length="193" mass="21659">MGEQPDEGTGQMNIYLAITITVLWYICYPIAYVAYYAALAILFALRFLYRPLAFLLQPLIYLGRFLLACLIAPFELLGRFETVYIYLGIAALVGIVLGLVQRYLSGLLFKLLRLDTKSGAPPVRTAKEYREAKRREQAKAEAPLITAGPLSPIASSPTQLSPSYLSTSESTRKFKRSRGVLNQTIMEEMESDY</sequence>
<feature type="region of interest" description="Disordered" evidence="1">
    <location>
        <begin position="148"/>
        <end position="178"/>
    </location>
</feature>
<organism evidence="3 4">
    <name type="scientific">Friedmanniomyces simplex</name>
    <dbReference type="NCBI Taxonomy" id="329884"/>
    <lineage>
        <taxon>Eukaryota</taxon>
        <taxon>Fungi</taxon>
        <taxon>Dikarya</taxon>
        <taxon>Ascomycota</taxon>
        <taxon>Pezizomycotina</taxon>
        <taxon>Dothideomycetes</taxon>
        <taxon>Dothideomycetidae</taxon>
        <taxon>Mycosphaerellales</taxon>
        <taxon>Teratosphaeriaceae</taxon>
        <taxon>Friedmanniomyces</taxon>
    </lineage>
</organism>
<feature type="transmembrane region" description="Helical" evidence="2">
    <location>
        <begin position="12"/>
        <end position="45"/>
    </location>
</feature>
<keyword evidence="2" id="KW-1133">Transmembrane helix</keyword>
<dbReference type="Proteomes" id="UP000309340">
    <property type="component" value="Unassembled WGS sequence"/>
</dbReference>
<name>A0A4V5NHQ2_9PEZI</name>
<keyword evidence="2" id="KW-0812">Transmembrane</keyword>
<dbReference type="EMBL" id="NAJQ01000079">
    <property type="protein sequence ID" value="TKA79999.1"/>
    <property type="molecule type" value="Genomic_DNA"/>
</dbReference>
<dbReference type="AlphaFoldDB" id="A0A4V5NHQ2"/>
<evidence type="ECO:0000313" key="4">
    <source>
        <dbReference type="Proteomes" id="UP000309340"/>
    </source>
</evidence>
<protein>
    <submittedName>
        <fullName evidence="3">Uncharacterized protein</fullName>
    </submittedName>
</protein>
<gene>
    <name evidence="3" type="ORF">B0A55_02088</name>
</gene>
<feature type="transmembrane region" description="Helical" evidence="2">
    <location>
        <begin position="52"/>
        <end position="77"/>
    </location>
</feature>
<feature type="compositionally biased region" description="Polar residues" evidence="1">
    <location>
        <begin position="153"/>
        <end position="169"/>
    </location>
</feature>
<keyword evidence="2" id="KW-0472">Membrane</keyword>
<evidence type="ECO:0000256" key="2">
    <source>
        <dbReference type="SAM" id="Phobius"/>
    </source>
</evidence>
<accession>A0A4V5NHQ2</accession>
<comment type="caution">
    <text evidence="3">The sequence shown here is derived from an EMBL/GenBank/DDBJ whole genome shotgun (WGS) entry which is preliminary data.</text>
</comment>
<evidence type="ECO:0000256" key="1">
    <source>
        <dbReference type="SAM" id="MobiDB-lite"/>
    </source>
</evidence>
<feature type="transmembrane region" description="Helical" evidence="2">
    <location>
        <begin position="83"/>
        <end position="104"/>
    </location>
</feature>
<reference evidence="3 4" key="1">
    <citation type="submission" date="2017-03" db="EMBL/GenBank/DDBJ databases">
        <title>Genomes of endolithic fungi from Antarctica.</title>
        <authorList>
            <person name="Coleine C."/>
            <person name="Masonjones S."/>
            <person name="Stajich J.E."/>
        </authorList>
    </citation>
    <scope>NUCLEOTIDE SEQUENCE [LARGE SCALE GENOMIC DNA]</scope>
    <source>
        <strain evidence="3 4">CCFEE 5184</strain>
    </source>
</reference>
<proteinExistence type="predicted"/>